<organism evidence="1 2">
    <name type="scientific">Streptomyces cupreus</name>
    <dbReference type="NCBI Taxonomy" id="2759956"/>
    <lineage>
        <taxon>Bacteria</taxon>
        <taxon>Bacillati</taxon>
        <taxon>Actinomycetota</taxon>
        <taxon>Actinomycetes</taxon>
        <taxon>Kitasatosporales</taxon>
        <taxon>Streptomycetaceae</taxon>
        <taxon>Streptomyces</taxon>
    </lineage>
</organism>
<dbReference type="RefSeq" id="WP_186287006.1">
    <property type="nucleotide sequence ID" value="NZ_JACMSF010000065.1"/>
</dbReference>
<proteinExistence type="predicted"/>
<evidence type="ECO:0000313" key="1">
    <source>
        <dbReference type="EMBL" id="MBC2907040.1"/>
    </source>
</evidence>
<dbReference type="Proteomes" id="UP000584670">
    <property type="component" value="Unassembled WGS sequence"/>
</dbReference>
<keyword evidence="2" id="KW-1185">Reference proteome</keyword>
<sequence length="149" mass="16530">MARILVKDDDLVVRLSWREKAAVHRGSVRVPLAAVRRVTVEPDWWRALRGVALHGVWIPGVLCVGIRGNPGGQDFVAVRPGSPVVCVELRPTAPFSFLAVSVRDDVEATAQRLRRLAPDIDASTPWRQPLPVAEETETSWKELAVKTLR</sequence>
<dbReference type="AlphaFoldDB" id="A0A7X1JB41"/>
<evidence type="ECO:0000313" key="2">
    <source>
        <dbReference type="Proteomes" id="UP000584670"/>
    </source>
</evidence>
<dbReference type="EMBL" id="JACMSF010000065">
    <property type="protein sequence ID" value="MBC2907040.1"/>
    <property type="molecule type" value="Genomic_DNA"/>
</dbReference>
<accession>A0A7X1JB41</accession>
<comment type="caution">
    <text evidence="1">The sequence shown here is derived from an EMBL/GenBank/DDBJ whole genome shotgun (WGS) entry which is preliminary data.</text>
</comment>
<name>A0A7X1JB41_9ACTN</name>
<reference evidence="1 2" key="1">
    <citation type="submission" date="2020-08" db="EMBL/GenBank/DDBJ databases">
        <title>Streptomyces sp. PSKA01 genome sequencing and assembly.</title>
        <authorList>
            <person name="Mandal S."/>
            <person name="Maiti P.K."/>
            <person name="Das P."/>
        </authorList>
    </citation>
    <scope>NUCLEOTIDE SEQUENCE [LARGE SCALE GENOMIC DNA]</scope>
    <source>
        <strain evidence="1 2">PSKA01</strain>
    </source>
</reference>
<protein>
    <submittedName>
        <fullName evidence="1">Uncharacterized protein</fullName>
    </submittedName>
</protein>
<gene>
    <name evidence="1" type="ORF">H4N64_37130</name>
</gene>